<dbReference type="Pfam" id="PF23194">
    <property type="entry name" value="NOMO_5th"/>
    <property type="match status" value="1"/>
</dbReference>
<dbReference type="InterPro" id="IPR056190">
    <property type="entry name" value="NOMO_5th"/>
</dbReference>
<dbReference type="GO" id="GO:0005789">
    <property type="term" value="C:endoplasmic reticulum membrane"/>
    <property type="evidence" value="ECO:0007669"/>
    <property type="project" value="TreeGrafter"/>
</dbReference>
<dbReference type="Proteomes" id="UP001152759">
    <property type="component" value="Chromosome 2"/>
</dbReference>
<feature type="domain" description="NOMO fifth transthyretin-like" evidence="3">
    <location>
        <begin position="400"/>
        <end position="463"/>
    </location>
</feature>
<name>A0A9P0A5W7_BEMTA</name>
<evidence type="ECO:0000313" key="4">
    <source>
        <dbReference type="EMBL" id="CAH0384732.1"/>
    </source>
</evidence>
<accession>A0A9P0A5W7</accession>
<dbReference type="Gene3D" id="2.60.40.1120">
    <property type="entry name" value="Carboxypeptidase-like, regulatory domain"/>
    <property type="match status" value="1"/>
</dbReference>
<proteinExistence type="predicted"/>
<evidence type="ECO:0000313" key="5">
    <source>
        <dbReference type="Proteomes" id="UP001152759"/>
    </source>
</evidence>
<gene>
    <name evidence="4" type="ORF">BEMITA_LOCUS4028</name>
</gene>
<dbReference type="PANTHER" id="PTHR23303">
    <property type="entry name" value="CARBOXYPEPTIDASE REGULATORY REGION-CONTAINING"/>
    <property type="match status" value="1"/>
</dbReference>
<dbReference type="AlphaFoldDB" id="A0A9P0A5W7"/>
<keyword evidence="1" id="KW-0732">Signal</keyword>
<reference evidence="4" key="1">
    <citation type="submission" date="2021-12" db="EMBL/GenBank/DDBJ databases">
        <authorList>
            <person name="King R."/>
        </authorList>
    </citation>
    <scope>NUCLEOTIDE SEQUENCE</scope>
</reference>
<keyword evidence="5" id="KW-1185">Reference proteome</keyword>
<evidence type="ECO:0000259" key="3">
    <source>
        <dbReference type="Pfam" id="PF23194"/>
    </source>
</evidence>
<protein>
    <recommendedName>
        <fullName evidence="3">NOMO fifth transthyretin-like domain-containing protein</fullName>
    </recommendedName>
</protein>
<feature type="region of interest" description="Disordered" evidence="2">
    <location>
        <begin position="226"/>
        <end position="251"/>
    </location>
</feature>
<dbReference type="SUPFAM" id="SSF49478">
    <property type="entry name" value="Cna protein B-type domain"/>
    <property type="match status" value="1"/>
</dbReference>
<organism evidence="4 5">
    <name type="scientific">Bemisia tabaci</name>
    <name type="common">Sweetpotato whitefly</name>
    <name type="synonym">Aleurodes tabaci</name>
    <dbReference type="NCBI Taxonomy" id="7038"/>
    <lineage>
        <taxon>Eukaryota</taxon>
        <taxon>Metazoa</taxon>
        <taxon>Ecdysozoa</taxon>
        <taxon>Arthropoda</taxon>
        <taxon>Hexapoda</taxon>
        <taxon>Insecta</taxon>
        <taxon>Pterygota</taxon>
        <taxon>Neoptera</taxon>
        <taxon>Paraneoptera</taxon>
        <taxon>Hemiptera</taxon>
        <taxon>Sternorrhyncha</taxon>
        <taxon>Aleyrodoidea</taxon>
        <taxon>Aleyrodidae</taxon>
        <taxon>Aleyrodinae</taxon>
        <taxon>Bemisia</taxon>
    </lineage>
</organism>
<dbReference type="EMBL" id="OU963863">
    <property type="protein sequence ID" value="CAH0384732.1"/>
    <property type="molecule type" value="Genomic_DNA"/>
</dbReference>
<sequence>MGRRLKYTSVDRFLAEAELFADFVQDISLIAGVVRDPRPESELVDIVIPNMHPGMGMYFTFQEHPRTFVDLICHAQIAQDWMFAESQRKNQSTSLKQAFLARPNLAQPPNKRVVNHVLERIVPEPIPEVNHNPNISAIGCETKNLANFPIPKKDLFPICFTKSQSSGQFMFPAVPSGDYHIFSYYEGPGATKFDVQPSLFKFSVGKDSLHINTVFQVEVLSERVSPVQESSRGDPFSPSSREQVETDAESLGWPKNRAKNLQLIYGEKVCRGEEASNHYDPVDPRSAVSSTFQRYQSWTDLIGSWYAFGADWAAVTGFSVEGKVLSKEAGAAIKNCIIQLNGKDAATTKDNGVFILESVNIGTYQLQVTDPSENYFFEPKEVKISPNSPFLPSIHPDKFRVCGKVTSSPDGERAQRFVIISAQSEILEELDVRSNTQKYCGFLSPGSYEVSVKLGEVERASGVQ</sequence>
<evidence type="ECO:0000256" key="1">
    <source>
        <dbReference type="ARBA" id="ARBA00022729"/>
    </source>
</evidence>
<dbReference type="InterPro" id="IPR051417">
    <property type="entry name" value="SDr/BOS_complex"/>
</dbReference>
<evidence type="ECO:0000256" key="2">
    <source>
        <dbReference type="SAM" id="MobiDB-lite"/>
    </source>
</evidence>
<dbReference type="PANTHER" id="PTHR23303:SF14">
    <property type="entry name" value="BOS COMPLEX SUBUNIT NOMO1-RELATED"/>
    <property type="match status" value="1"/>
</dbReference>